<protein>
    <submittedName>
        <fullName evidence="1">Exo-alpha-sialidase</fullName>
    </submittedName>
</protein>
<accession>A0ABN2RMT8</accession>
<dbReference type="InterPro" id="IPR036278">
    <property type="entry name" value="Sialidase_sf"/>
</dbReference>
<dbReference type="RefSeq" id="WP_344058977.1">
    <property type="nucleotide sequence ID" value="NZ_BAAAPU010000003.1"/>
</dbReference>
<name>A0ABN2RMT8_9MICO</name>
<reference evidence="1 2" key="1">
    <citation type="journal article" date="2019" name="Int. J. Syst. Evol. Microbiol.">
        <title>The Global Catalogue of Microorganisms (GCM) 10K type strain sequencing project: providing services to taxonomists for standard genome sequencing and annotation.</title>
        <authorList>
            <consortium name="The Broad Institute Genomics Platform"/>
            <consortium name="The Broad Institute Genome Sequencing Center for Infectious Disease"/>
            <person name="Wu L."/>
            <person name="Ma J."/>
        </authorList>
    </citation>
    <scope>NUCLEOTIDE SEQUENCE [LARGE SCALE GENOMIC DNA]</scope>
    <source>
        <strain evidence="1 2">JCM 15628</strain>
    </source>
</reference>
<dbReference type="InterPro" id="IPR015943">
    <property type="entry name" value="WD40/YVTN_repeat-like_dom_sf"/>
</dbReference>
<organism evidence="1 2">
    <name type="scientific">Terrabacter lapilli</name>
    <dbReference type="NCBI Taxonomy" id="436231"/>
    <lineage>
        <taxon>Bacteria</taxon>
        <taxon>Bacillati</taxon>
        <taxon>Actinomycetota</taxon>
        <taxon>Actinomycetes</taxon>
        <taxon>Micrococcales</taxon>
        <taxon>Intrasporangiaceae</taxon>
        <taxon>Terrabacter</taxon>
    </lineage>
</organism>
<dbReference type="Proteomes" id="UP001500013">
    <property type="component" value="Unassembled WGS sequence"/>
</dbReference>
<evidence type="ECO:0000313" key="2">
    <source>
        <dbReference type="Proteomes" id="UP001500013"/>
    </source>
</evidence>
<sequence>MILTPDVSATKRRGVRRAALCVVAGAALAFTPLLALPSYAGNGGGGGGGGGRFVDAGDQAAELMTSQAEFAQARSAPTGLVAPGAYAAAYSQLSALPAASSSWTSITNVPYNSDDPRYRDPSASNSSGGAGYVSGRVQALAVDGHCIFAGGAAGGIKRSCDNGTSWTPIADALPTQSIGSMSIAPDGALWVATGDGTTGSTTYVGAGVFRLASPDTTTFSAASKVGGTELDSQVIRRILVDAANGRVFVAASRGLYVHSLSGASNTAWNRSLAPCAQGMVSCTDVNASYRDIANDVAVQPGTGGQVILANVAWRSGAAYNGFYLSRDGGATWAKVNPLGAINPKDVGNATVQYSADGSKLYVVLESPTALNSGAASALAGVYVSDTGAAAGPYNQIANPSTLAQSGSAERKQRIGKGYAPGVQSWYNQFIGVDPANAKHVYVGLEEVYESWDGGTSWKTIGRYWDFGFPCWSNIDADNTCDGNVLHSDQHTIAFGSGTSAGQVYVGNDGGLYQRAVSPTASSWRSLSTSGQLNLLQYYSVGVGKDVAHPGQVQVWGGLQDNGVSLLDPANNGVMVSPYGGDGGQQLVDPENGCRTVGEYVDLTLQMTTNCGVADGSAASDSSIVTIAPADPLPRFIAPFSADQTDPNTWVAGGEYVWTNTKTWASTSGADWTKAADTGAGHSITALASRNHVVWAGWCGSCNPGSSFARGLMTNANGSYQQVAAPAGAPLRMVTGVTPDPADAHSSYVLFGGYSRSWVDGPGSDLAGAGHLWKVTLTGATDSAGQAVATWTDVSGNLPDVPADNLLITSTGRVVLATDLGVVETTLASLRTGSPRWSRDAIPVTIATQAVEGPDGKLYVATYGRGIYRTTA</sequence>
<dbReference type="EMBL" id="BAAAPU010000003">
    <property type="protein sequence ID" value="GAA1971767.1"/>
    <property type="molecule type" value="Genomic_DNA"/>
</dbReference>
<gene>
    <name evidence="1" type="ORF">GCM10009817_09800</name>
</gene>
<proteinExistence type="predicted"/>
<keyword evidence="2" id="KW-1185">Reference proteome</keyword>
<evidence type="ECO:0000313" key="1">
    <source>
        <dbReference type="EMBL" id="GAA1971767.1"/>
    </source>
</evidence>
<dbReference type="Gene3D" id="2.130.10.10">
    <property type="entry name" value="YVTN repeat-like/Quinoprotein amine dehydrogenase"/>
    <property type="match status" value="3"/>
</dbReference>
<dbReference type="SUPFAM" id="SSF50939">
    <property type="entry name" value="Sialidases"/>
    <property type="match status" value="1"/>
</dbReference>
<comment type="caution">
    <text evidence="1">The sequence shown here is derived from an EMBL/GenBank/DDBJ whole genome shotgun (WGS) entry which is preliminary data.</text>
</comment>